<keyword evidence="4" id="KW-1185">Reference proteome</keyword>
<evidence type="ECO:0000256" key="1">
    <source>
        <dbReference type="ARBA" id="ARBA00022729"/>
    </source>
</evidence>
<reference evidence="3 4" key="1">
    <citation type="submission" date="2019-10" db="EMBL/GenBank/DDBJ databases">
        <title>New species of Slilvanegrellaceae.</title>
        <authorList>
            <person name="Pitt A."/>
            <person name="Hahn M.W."/>
        </authorList>
    </citation>
    <scope>NUCLEOTIDE SEQUENCE [LARGE SCALE GENOMIC DNA]</scope>
    <source>
        <strain evidence="3 4">SP-Ram-0.45-NSY-1</strain>
    </source>
</reference>
<name>A0A6N6VVH4_9BACT</name>
<dbReference type="Proteomes" id="UP000437748">
    <property type="component" value="Unassembled WGS sequence"/>
</dbReference>
<accession>A0A6N6VVH4</accession>
<organism evidence="3 4">
    <name type="scientific">Silvanigrella paludirubra</name>
    <dbReference type="NCBI Taxonomy" id="2499159"/>
    <lineage>
        <taxon>Bacteria</taxon>
        <taxon>Pseudomonadati</taxon>
        <taxon>Bdellovibrionota</taxon>
        <taxon>Oligoflexia</taxon>
        <taxon>Silvanigrellales</taxon>
        <taxon>Silvanigrellaceae</taxon>
        <taxon>Silvanigrella</taxon>
    </lineage>
</organism>
<evidence type="ECO:0000313" key="3">
    <source>
        <dbReference type="EMBL" id="KAB8039864.1"/>
    </source>
</evidence>
<sequence length="261" mass="31054">MYLKKILFILIFFNFKLIAFAKNESLYIVRGDGEYPPNEFTENSKVIGVHVDLIQAVLKKLNWTYKYESYPWSRAQLMAEKGDVDAISYIAPNPERNKYLWFENSLLSQSNFYFWILAKNKDKIFYDGDINKFAQSISSLGLIKGFYYQDIITKSSFNLEYSNNESTTLQKMLKERMPVYFGEYYTFDILLKKEKMRKYFIHLKPSIYVSRNYIAFSKKLNKSKEEQQLAQNRAISFSNELNNFKKTPEYNLILKKYNAEE</sequence>
<dbReference type="Gene3D" id="3.40.190.10">
    <property type="entry name" value="Periplasmic binding protein-like II"/>
    <property type="match status" value="2"/>
</dbReference>
<dbReference type="AlphaFoldDB" id="A0A6N6VVH4"/>
<dbReference type="RefSeq" id="WP_153419429.1">
    <property type="nucleotide sequence ID" value="NZ_WFLM01000002.1"/>
</dbReference>
<dbReference type="Pfam" id="PF00497">
    <property type="entry name" value="SBP_bac_3"/>
    <property type="match status" value="1"/>
</dbReference>
<evidence type="ECO:0000259" key="2">
    <source>
        <dbReference type="Pfam" id="PF00497"/>
    </source>
</evidence>
<dbReference type="PANTHER" id="PTHR35936:SF25">
    <property type="entry name" value="ABC TRANSPORTER SUBSTRATE-BINDING PROTEIN"/>
    <property type="match status" value="1"/>
</dbReference>
<gene>
    <name evidence="3" type="ORF">GCL60_06265</name>
</gene>
<protein>
    <submittedName>
        <fullName evidence="3">Transporter substrate-binding domain-containing protein</fullName>
    </submittedName>
</protein>
<keyword evidence="1" id="KW-0732">Signal</keyword>
<dbReference type="EMBL" id="WFLM01000002">
    <property type="protein sequence ID" value="KAB8039864.1"/>
    <property type="molecule type" value="Genomic_DNA"/>
</dbReference>
<dbReference type="PANTHER" id="PTHR35936">
    <property type="entry name" value="MEMBRANE-BOUND LYTIC MUREIN TRANSGLYCOSYLASE F"/>
    <property type="match status" value="1"/>
</dbReference>
<evidence type="ECO:0000313" key="4">
    <source>
        <dbReference type="Proteomes" id="UP000437748"/>
    </source>
</evidence>
<dbReference type="OrthoDB" id="5294759at2"/>
<proteinExistence type="predicted"/>
<dbReference type="SUPFAM" id="SSF53850">
    <property type="entry name" value="Periplasmic binding protein-like II"/>
    <property type="match status" value="1"/>
</dbReference>
<dbReference type="InterPro" id="IPR001638">
    <property type="entry name" value="Solute-binding_3/MltF_N"/>
</dbReference>
<comment type="caution">
    <text evidence="3">The sequence shown here is derived from an EMBL/GenBank/DDBJ whole genome shotgun (WGS) entry which is preliminary data.</text>
</comment>
<feature type="domain" description="Solute-binding protein family 3/N-terminal" evidence="2">
    <location>
        <begin position="29"/>
        <end position="257"/>
    </location>
</feature>